<dbReference type="EMBL" id="CP012752">
    <property type="protein sequence ID" value="ALG14163.1"/>
    <property type="molecule type" value="Genomic_DNA"/>
</dbReference>
<keyword evidence="5" id="KW-1185">Reference proteome</keyword>
<evidence type="ECO:0000313" key="4">
    <source>
        <dbReference type="EMBL" id="ALG14163.1"/>
    </source>
</evidence>
<name>A0A0N9ICM1_9PSEU</name>
<dbReference type="Proteomes" id="UP000063699">
    <property type="component" value="Chromosome"/>
</dbReference>
<dbReference type="AlphaFoldDB" id="A0A0N9ICM1"/>
<feature type="domain" description="PPE" evidence="3">
    <location>
        <begin position="81"/>
        <end position="169"/>
    </location>
</feature>
<dbReference type="InterPro" id="IPR038332">
    <property type="entry name" value="PPE_sf"/>
</dbReference>
<dbReference type="KEGG" id="kphy:AOZ06_51370"/>
<protein>
    <recommendedName>
        <fullName evidence="3">PPE domain-containing protein</fullName>
    </recommendedName>
</protein>
<accession>A0A0N9ICM1</accession>
<dbReference type="SUPFAM" id="SSF140459">
    <property type="entry name" value="PE/PPE dimer-like"/>
    <property type="match status" value="1"/>
</dbReference>
<dbReference type="Pfam" id="PF00823">
    <property type="entry name" value="PPE"/>
    <property type="match status" value="1"/>
</dbReference>
<dbReference type="Gene3D" id="1.20.1260.20">
    <property type="entry name" value="PPE superfamily"/>
    <property type="match status" value="1"/>
</dbReference>
<evidence type="ECO:0000313" key="5">
    <source>
        <dbReference type="Proteomes" id="UP000063699"/>
    </source>
</evidence>
<gene>
    <name evidence="4" type="ORF">AOZ06_51370</name>
</gene>
<reference evidence="4 5" key="1">
    <citation type="submission" date="2015-07" db="EMBL/GenBank/DDBJ databases">
        <title>Genome sequencing of Kibdelosporangium phytohabitans.</title>
        <authorList>
            <person name="Qin S."/>
            <person name="Xing K."/>
        </authorList>
    </citation>
    <scope>NUCLEOTIDE SEQUENCE [LARGE SCALE GENOMIC DNA]</scope>
    <source>
        <strain evidence="4 5">KLBMP1111</strain>
    </source>
</reference>
<evidence type="ECO:0000256" key="2">
    <source>
        <dbReference type="SAM" id="MobiDB-lite"/>
    </source>
</evidence>
<dbReference type="InterPro" id="IPR000030">
    <property type="entry name" value="PPE_dom"/>
</dbReference>
<feature type="region of interest" description="Disordered" evidence="2">
    <location>
        <begin position="226"/>
        <end position="269"/>
    </location>
</feature>
<evidence type="ECO:0000256" key="1">
    <source>
        <dbReference type="ARBA" id="ARBA00010652"/>
    </source>
</evidence>
<evidence type="ECO:0000259" key="3">
    <source>
        <dbReference type="Pfam" id="PF00823"/>
    </source>
</evidence>
<feature type="compositionally biased region" description="Polar residues" evidence="2">
    <location>
        <begin position="246"/>
        <end position="266"/>
    </location>
</feature>
<proteinExistence type="inferred from homology"/>
<dbReference type="STRING" id="860235.AOZ06_51370"/>
<sequence length="334" mass="34285">MAMPDESDGVYIDDLGSVGTTGRSGLRVSDLLARIAARGQTAPRPSCSDEGTRAAPLPEGVLYANIDHPTLKAMVTENVDPDQVGALATGWQQAGAKLTQFQDDVVSAVNSSREDWQGAAGEAARQFMMDVGQWIGGAGRGAELAGSQAAKQSEALAAARNSMPDPVAFDVDAANAELRQITDPVQWISRYAEHMEAYAAQQAAQQRAAEVVTTFDAALADSATMPAFAPPPEMAATGAPMPRASQDGTSPMSASSDVPTPVTSPENAIRDDSAPQAAAAVPLAGGFAVAPLAAAAGPRPVDQAVPGAQAAENYMLDGDRTFGTRPTMPPVIGG</sequence>
<organism evidence="4 5">
    <name type="scientific">Kibdelosporangium phytohabitans</name>
    <dbReference type="NCBI Taxonomy" id="860235"/>
    <lineage>
        <taxon>Bacteria</taxon>
        <taxon>Bacillati</taxon>
        <taxon>Actinomycetota</taxon>
        <taxon>Actinomycetes</taxon>
        <taxon>Pseudonocardiales</taxon>
        <taxon>Pseudonocardiaceae</taxon>
        <taxon>Kibdelosporangium</taxon>
    </lineage>
</organism>
<comment type="similarity">
    <text evidence="1">Belongs to the mycobacterial PPE family.</text>
</comment>